<evidence type="ECO:0000313" key="2">
    <source>
        <dbReference type="Proteomes" id="UP000482209"/>
    </source>
</evidence>
<accession>A0A6L5Y0E3</accession>
<name>A0A6L5Y0E3_9FIRM</name>
<comment type="caution">
    <text evidence="1">The sequence shown here is derived from an EMBL/GenBank/DDBJ whole genome shotgun (WGS) entry which is preliminary data.</text>
</comment>
<keyword evidence="2" id="KW-1185">Reference proteome</keyword>
<dbReference type="Pfam" id="PF12691">
    <property type="entry name" value="Phage_tail_terminator_6"/>
    <property type="match status" value="1"/>
</dbReference>
<evidence type="ECO:0000313" key="1">
    <source>
        <dbReference type="EMBL" id="MSS64600.1"/>
    </source>
</evidence>
<gene>
    <name evidence="1" type="ORF">FYJ58_12045</name>
</gene>
<organism evidence="1 2">
    <name type="scientific">Velocimicrobium porci</name>
    <dbReference type="NCBI Taxonomy" id="2606634"/>
    <lineage>
        <taxon>Bacteria</taxon>
        <taxon>Bacillati</taxon>
        <taxon>Bacillota</taxon>
        <taxon>Clostridia</taxon>
        <taxon>Lachnospirales</taxon>
        <taxon>Lachnospiraceae</taxon>
        <taxon>Velocimicrobium</taxon>
    </lineage>
</organism>
<dbReference type="Proteomes" id="UP000482209">
    <property type="component" value="Unassembled WGS sequence"/>
</dbReference>
<dbReference type="InterPro" id="IPR024411">
    <property type="entry name" value="Tail_terminator_phage"/>
</dbReference>
<dbReference type="RefSeq" id="WP_154520011.1">
    <property type="nucleotide sequence ID" value="NZ_VUMT01000022.1"/>
</dbReference>
<dbReference type="AlphaFoldDB" id="A0A6L5Y0E3"/>
<proteinExistence type="predicted"/>
<reference evidence="1 2" key="1">
    <citation type="submission" date="2019-08" db="EMBL/GenBank/DDBJ databases">
        <title>In-depth cultivation of the pig gut microbiome towards novel bacterial diversity and tailored functional studies.</title>
        <authorList>
            <person name="Wylensek D."/>
            <person name="Hitch T.C.A."/>
            <person name="Clavel T."/>
        </authorList>
    </citation>
    <scope>NUCLEOTIDE SEQUENCE [LARGE SCALE GENOMIC DNA]</scope>
    <source>
        <strain evidence="1 2">WCA-693-APC-MOT-I</strain>
    </source>
</reference>
<protein>
    <recommendedName>
        <fullName evidence="3">Minor capsid protein</fullName>
    </recommendedName>
</protein>
<sequence>MLSLKLVREFIASLGLVKDDNVYIGKLDNKQKCSIGVYNREHDGAEQIPIGGRESGTFQEKRISLLIHWNKNPVEAEEIAYKLYNLLQQQKEFYMDTTYIHYIRMMVDEPKDVGTDDAGIYEYVIWVDFIYSERKD</sequence>
<dbReference type="EMBL" id="VUMT01000022">
    <property type="protein sequence ID" value="MSS64600.1"/>
    <property type="molecule type" value="Genomic_DNA"/>
</dbReference>
<evidence type="ECO:0008006" key="3">
    <source>
        <dbReference type="Google" id="ProtNLM"/>
    </source>
</evidence>